<organism evidence="1 2">
    <name type="scientific">Microcoleus asticus IPMA8</name>
    <dbReference type="NCBI Taxonomy" id="2563858"/>
    <lineage>
        <taxon>Bacteria</taxon>
        <taxon>Bacillati</taxon>
        <taxon>Cyanobacteriota</taxon>
        <taxon>Cyanophyceae</taxon>
        <taxon>Oscillatoriophycideae</taxon>
        <taxon>Oscillatoriales</taxon>
        <taxon>Microcoleaceae</taxon>
        <taxon>Microcoleus</taxon>
        <taxon>Microcoleus asticus</taxon>
    </lineage>
</organism>
<sequence length="55" mass="6082">MWKALGFHEPKLPRIPVRRASTIPKALLLPELAAHNTTTATLLSIGTNVKIMSIY</sequence>
<keyword evidence="2" id="KW-1185">Reference proteome</keyword>
<gene>
    <name evidence="1" type="ORF">E5S67_01796</name>
</gene>
<evidence type="ECO:0000313" key="2">
    <source>
        <dbReference type="Proteomes" id="UP000702425"/>
    </source>
</evidence>
<dbReference type="Proteomes" id="UP000702425">
    <property type="component" value="Unassembled WGS sequence"/>
</dbReference>
<comment type="caution">
    <text evidence="1">The sequence shown here is derived from an EMBL/GenBank/DDBJ whole genome shotgun (WGS) entry which is preliminary data.</text>
</comment>
<reference evidence="1 2" key="1">
    <citation type="journal article" date="2020" name="Sci. Rep.">
        <title>A novel cyanobacterial geosmin producer, revising GeoA distribution and dispersion patterns in Bacteria.</title>
        <authorList>
            <person name="Churro C."/>
            <person name="Semedo-Aguiar A.P."/>
            <person name="Silva A.D."/>
            <person name="Pereira-Leal J.B."/>
            <person name="Leite R.B."/>
        </authorList>
    </citation>
    <scope>NUCLEOTIDE SEQUENCE [LARGE SCALE GENOMIC DNA]</scope>
    <source>
        <strain evidence="1 2">IPMA8</strain>
    </source>
</reference>
<evidence type="ECO:0000313" key="1">
    <source>
        <dbReference type="EMBL" id="NQE34073.1"/>
    </source>
</evidence>
<protein>
    <submittedName>
        <fullName evidence="1">Uncharacterized protein</fullName>
    </submittedName>
</protein>
<proteinExistence type="predicted"/>
<name>A0ABX2CVE1_9CYAN</name>
<accession>A0ABX2CVE1</accession>
<dbReference type="EMBL" id="SRRZ01000024">
    <property type="protein sequence ID" value="NQE34073.1"/>
    <property type="molecule type" value="Genomic_DNA"/>
</dbReference>
<dbReference type="RefSeq" id="WP_172186700.1">
    <property type="nucleotide sequence ID" value="NZ_CAWPPK010000157.1"/>
</dbReference>